<dbReference type="GO" id="GO:0030983">
    <property type="term" value="F:mismatched DNA binding"/>
    <property type="evidence" value="ECO:0007669"/>
    <property type="project" value="InterPro"/>
</dbReference>
<comment type="similarity">
    <text evidence="2">Belongs to the DNA mismatch repair MutL/HexB family.</text>
</comment>
<dbReference type="Pfam" id="PF16413">
    <property type="entry name" value="Mlh1_C"/>
    <property type="match status" value="1"/>
</dbReference>
<reference evidence="8 9" key="1">
    <citation type="journal article" date="2018" name="New Phytol.">
        <title>Phylogenomics of Endogonaceae and evolution of mycorrhizas within Mucoromycota.</title>
        <authorList>
            <person name="Chang Y."/>
            <person name="Desiro A."/>
            <person name="Na H."/>
            <person name="Sandor L."/>
            <person name="Lipzen A."/>
            <person name="Clum A."/>
            <person name="Barry K."/>
            <person name="Grigoriev I.V."/>
            <person name="Martin F.M."/>
            <person name="Stajich J.E."/>
            <person name="Smith M.E."/>
            <person name="Bonito G."/>
            <person name="Spatafora J.W."/>
        </authorList>
    </citation>
    <scope>NUCLEOTIDE SEQUENCE [LARGE SCALE GENOMIC DNA]</scope>
    <source>
        <strain evidence="8 9">AD002</strain>
    </source>
</reference>
<keyword evidence="3" id="KW-0227">DNA damage</keyword>
<keyword evidence="4" id="KW-0234">DNA repair</keyword>
<sequence length="786" mass="87769">MPPNIPAPIRRLEEAVVNRIAAGEIIHRPANALKELIENSLDAGSNSIQIIIKDGGMKLLQIQDNGNGIRRDDLPIVCERFTTSKIRSFDDLSNIATYGFRGEALASVSHIAHVTITTKTADSKCAWRASYSDGKLVSPRPGVSADPKPTAGNNGTQITVSVKTEKLNVFHSPDFYINNSPAIQAEDLFYNVPARRKALKNPSDEYSRILDVVQRYAVHNAGVSFTCKKQGSNLADVHTPTGVTVADVIRQIYGATVAAELLYLEQELPELEIKFKAWISNANYNIKKMVMLLFINHRSVESANFKKTIENIYANLLPKNTHPFIYLSLEISPRSVDVNVHPTKRETIVAAVCGAIQDRLKDANSSRTYLTQTLLPGASTVNEADKECSKERSASSNPNVPEYNHVRADSRTRTLDDFLRPSDISIDKSGTARAPSSKKMRIEEPNSVVLDEEDVNMGSAEDLREEIPQDSAIEEQNNMFPLSANSVTSRPIKRNHIEVRLTSVLNLRKEVKLIEHSGLTDLFTNHVFVGCIDDMLALVQYQTKLYMINYVIVSEELFYQLVLRNFCNFGFIHLSSAAPIKEFIQIALEQEARHGWDEGMKPMHEIAQAIVETLISRREMLLEYFSIRISDEGNLLSLPMILKGYVPNLDKLPMFLLRLGSEVDWDSEKGCFESLARELSILYAAEPPTLDSEQCYSAHSPRTEDISVTGESATPPPTMLKEQEVKSSPVDGSNGVFTEYRWQVEHLIFPALKVGFIAPNSLAESSDGYVVQLANLSDMYKVFERC</sequence>
<dbReference type="Pfam" id="PF01119">
    <property type="entry name" value="DNA_mis_repair"/>
    <property type="match status" value="1"/>
</dbReference>
<dbReference type="GO" id="GO:0140664">
    <property type="term" value="F:ATP-dependent DNA damage sensor activity"/>
    <property type="evidence" value="ECO:0007669"/>
    <property type="project" value="InterPro"/>
</dbReference>
<evidence type="ECO:0000256" key="6">
    <source>
        <dbReference type="SAM" id="MobiDB-lite"/>
    </source>
</evidence>
<evidence type="ECO:0000256" key="4">
    <source>
        <dbReference type="ARBA" id="ARBA00023204"/>
    </source>
</evidence>
<evidence type="ECO:0000313" key="8">
    <source>
        <dbReference type="EMBL" id="RUS29738.1"/>
    </source>
</evidence>
<comment type="caution">
    <text evidence="8">The sequence shown here is derived from an EMBL/GenBank/DDBJ whole genome shotgun (WGS) entry which is preliminary data.</text>
</comment>
<dbReference type="SUPFAM" id="SSF55874">
    <property type="entry name" value="ATPase domain of HSP90 chaperone/DNA topoisomerase II/histidine kinase"/>
    <property type="match status" value="1"/>
</dbReference>
<dbReference type="FunFam" id="3.30.230.10:FF:000014">
    <property type="entry name" value="DNA mismatch repair protein Mlh1"/>
    <property type="match status" value="1"/>
</dbReference>
<dbReference type="AlphaFoldDB" id="A0A433QIT0"/>
<evidence type="ECO:0000313" key="9">
    <source>
        <dbReference type="Proteomes" id="UP000274822"/>
    </source>
</evidence>
<dbReference type="GO" id="GO:0016887">
    <property type="term" value="F:ATP hydrolysis activity"/>
    <property type="evidence" value="ECO:0007669"/>
    <property type="project" value="InterPro"/>
</dbReference>
<dbReference type="Gene3D" id="3.30.565.10">
    <property type="entry name" value="Histidine kinase-like ATPase, C-terminal domain"/>
    <property type="match status" value="1"/>
</dbReference>
<dbReference type="PROSITE" id="PS00058">
    <property type="entry name" value="DNA_MISMATCH_REPAIR_1"/>
    <property type="match status" value="1"/>
</dbReference>
<dbReference type="InterPro" id="IPR014721">
    <property type="entry name" value="Ribsml_uS5_D2-typ_fold_subgr"/>
</dbReference>
<evidence type="ECO:0000256" key="3">
    <source>
        <dbReference type="ARBA" id="ARBA00022763"/>
    </source>
</evidence>
<comment type="subcellular location">
    <subcellularLocation>
        <location evidence="1">Nucleus</location>
    </subcellularLocation>
</comment>
<keyword evidence="9" id="KW-1185">Reference proteome</keyword>
<dbReference type="InterPro" id="IPR020568">
    <property type="entry name" value="Ribosomal_Su5_D2-typ_SF"/>
</dbReference>
<protein>
    <submittedName>
        <fullName evidence="8">DNA mismatch repair protein Mlh1-like protein</fullName>
    </submittedName>
</protein>
<dbReference type="InterPro" id="IPR038973">
    <property type="entry name" value="MutL/Mlh/Pms-like"/>
</dbReference>
<accession>A0A433QIT0</accession>
<dbReference type="Gene3D" id="3.30.230.10">
    <property type="match status" value="1"/>
</dbReference>
<dbReference type="GO" id="GO:0032389">
    <property type="term" value="C:MutLalpha complex"/>
    <property type="evidence" value="ECO:0007669"/>
    <property type="project" value="TreeGrafter"/>
</dbReference>
<keyword evidence="5" id="KW-0539">Nucleus</keyword>
<dbReference type="InterPro" id="IPR032189">
    <property type="entry name" value="Mlh1_C"/>
</dbReference>
<dbReference type="PANTHER" id="PTHR10073:SF12">
    <property type="entry name" value="DNA MISMATCH REPAIR PROTEIN MLH1"/>
    <property type="match status" value="1"/>
</dbReference>
<organism evidence="8 9">
    <name type="scientific">Jimgerdemannia flammicorona</name>
    <dbReference type="NCBI Taxonomy" id="994334"/>
    <lineage>
        <taxon>Eukaryota</taxon>
        <taxon>Fungi</taxon>
        <taxon>Fungi incertae sedis</taxon>
        <taxon>Mucoromycota</taxon>
        <taxon>Mucoromycotina</taxon>
        <taxon>Endogonomycetes</taxon>
        <taxon>Endogonales</taxon>
        <taxon>Endogonaceae</taxon>
        <taxon>Jimgerdemannia</taxon>
    </lineage>
</organism>
<feature type="domain" description="DNA mismatch repair protein S5" evidence="7">
    <location>
        <begin position="249"/>
        <end position="361"/>
    </location>
</feature>
<dbReference type="EMBL" id="RBNJ01004745">
    <property type="protein sequence ID" value="RUS29738.1"/>
    <property type="molecule type" value="Genomic_DNA"/>
</dbReference>
<evidence type="ECO:0000259" key="7">
    <source>
        <dbReference type="SMART" id="SM01340"/>
    </source>
</evidence>
<gene>
    <name evidence="8" type="ORF">BC938DRAFT_480300</name>
</gene>
<dbReference type="Proteomes" id="UP000274822">
    <property type="component" value="Unassembled WGS sequence"/>
</dbReference>
<evidence type="ECO:0000256" key="5">
    <source>
        <dbReference type="ARBA" id="ARBA00023242"/>
    </source>
</evidence>
<dbReference type="SUPFAM" id="SSF54211">
    <property type="entry name" value="Ribosomal protein S5 domain 2-like"/>
    <property type="match status" value="1"/>
</dbReference>
<feature type="region of interest" description="Disordered" evidence="6">
    <location>
        <begin position="703"/>
        <end position="727"/>
    </location>
</feature>
<dbReference type="InterPro" id="IPR002099">
    <property type="entry name" value="MutL/Mlh/PMS"/>
</dbReference>
<dbReference type="InterPro" id="IPR013507">
    <property type="entry name" value="DNA_mismatch_S5_2-like"/>
</dbReference>
<dbReference type="Pfam" id="PF13589">
    <property type="entry name" value="HATPase_c_3"/>
    <property type="match status" value="1"/>
</dbReference>
<proteinExistence type="inferred from homology"/>
<dbReference type="InterPro" id="IPR036890">
    <property type="entry name" value="HATPase_C_sf"/>
</dbReference>
<name>A0A433QIT0_9FUNG</name>
<dbReference type="GO" id="GO:0006298">
    <property type="term" value="P:mismatch repair"/>
    <property type="evidence" value="ECO:0007669"/>
    <property type="project" value="InterPro"/>
</dbReference>
<evidence type="ECO:0000256" key="1">
    <source>
        <dbReference type="ARBA" id="ARBA00004123"/>
    </source>
</evidence>
<dbReference type="GO" id="GO:0005524">
    <property type="term" value="F:ATP binding"/>
    <property type="evidence" value="ECO:0007669"/>
    <property type="project" value="InterPro"/>
</dbReference>
<dbReference type="PANTHER" id="PTHR10073">
    <property type="entry name" value="DNA MISMATCH REPAIR PROTEIN MLH, PMS, MUTL"/>
    <property type="match status" value="1"/>
</dbReference>
<dbReference type="InterPro" id="IPR014762">
    <property type="entry name" value="DNA_mismatch_repair_CS"/>
</dbReference>
<dbReference type="CDD" id="cd16926">
    <property type="entry name" value="HATPase_MutL-MLH-PMS-like"/>
    <property type="match status" value="1"/>
</dbReference>
<evidence type="ECO:0000256" key="2">
    <source>
        <dbReference type="ARBA" id="ARBA00006082"/>
    </source>
</evidence>
<dbReference type="NCBIfam" id="TIGR00585">
    <property type="entry name" value="mutl"/>
    <property type="match status" value="1"/>
</dbReference>
<dbReference type="SMART" id="SM01340">
    <property type="entry name" value="DNA_mis_repair"/>
    <property type="match status" value="1"/>
</dbReference>